<name>A0ABZ1RCX7_9ACTN</name>
<evidence type="ECO:0000313" key="2">
    <source>
        <dbReference type="Proteomes" id="UP001432075"/>
    </source>
</evidence>
<proteinExistence type="predicted"/>
<accession>A0ABZ1RCX7</accession>
<reference evidence="1" key="1">
    <citation type="submission" date="2022-10" db="EMBL/GenBank/DDBJ databases">
        <title>The complete genomes of actinobacterial strains from the NBC collection.</title>
        <authorList>
            <person name="Joergensen T.S."/>
            <person name="Alvarez Arevalo M."/>
            <person name="Sterndorff E.B."/>
            <person name="Faurdal D."/>
            <person name="Vuksanovic O."/>
            <person name="Mourched A.-S."/>
            <person name="Charusanti P."/>
            <person name="Shaw S."/>
            <person name="Blin K."/>
            <person name="Weber T."/>
        </authorList>
    </citation>
    <scope>NUCLEOTIDE SEQUENCE</scope>
    <source>
        <strain evidence="1">NBC_00283</strain>
    </source>
</reference>
<organism evidence="1 2">
    <name type="scientific">Streptomyces goshikiensis</name>
    <dbReference type="NCBI Taxonomy" id="1942"/>
    <lineage>
        <taxon>Bacteria</taxon>
        <taxon>Bacillati</taxon>
        <taxon>Actinomycetota</taxon>
        <taxon>Actinomycetes</taxon>
        <taxon>Kitasatosporales</taxon>
        <taxon>Streptomycetaceae</taxon>
        <taxon>Streptomyces</taxon>
    </lineage>
</organism>
<dbReference type="EMBL" id="CP108057">
    <property type="protein sequence ID" value="WUO44378.1"/>
    <property type="molecule type" value="Genomic_DNA"/>
</dbReference>
<dbReference type="Proteomes" id="UP001432075">
    <property type="component" value="Chromosome"/>
</dbReference>
<dbReference type="RefSeq" id="WP_328774833.1">
    <property type="nucleotide sequence ID" value="NZ_CP108057.1"/>
</dbReference>
<sequence>MAKSLLVDTLGRMSRPGADYSWLPDHQLHVAATLAHVDWIIDQAARLMEAYTKAGPLVLGEVVNGDRMELVAREVAPLPAAISRLVADALTQLRAAVEHTLFAEVEHLLDRSMSTAEEKCIEVPAFTTEENFDKWLAHRHRRNLPPLGSGAPLTGCLRRLQPYQHEDTERHPLRVLAEHTNLAKHRVPAVATTRLGAVYPDQPHPDVAVAISPAPGTGRSIALEAGDVLASAPRGQQIVLNVVPTVALQRPHTGEWIVAAKELGLLEQWVRTTAVPTLITGTAHVAPLPPQFDITTGHEDLRQVLAGAGQVAAAGRLAMRIGAAGARGSLVDLIASLRGSPDRDALQGWVDSLDDQAAVARVNRLAENNLVAVVTLLAEAQHYAARR</sequence>
<evidence type="ECO:0000313" key="1">
    <source>
        <dbReference type="EMBL" id="WUO44378.1"/>
    </source>
</evidence>
<protein>
    <submittedName>
        <fullName evidence="1">Uncharacterized protein</fullName>
    </submittedName>
</protein>
<keyword evidence="2" id="KW-1185">Reference proteome</keyword>
<gene>
    <name evidence="1" type="ORF">OHU17_00270</name>
</gene>